<reference evidence="4 5" key="1">
    <citation type="submission" date="2024-09" db="EMBL/GenBank/DDBJ databases">
        <authorList>
            <person name="Sun Q."/>
            <person name="Mori K."/>
        </authorList>
    </citation>
    <scope>NUCLEOTIDE SEQUENCE [LARGE SCALE GENOMIC DNA]</scope>
    <source>
        <strain evidence="4 5">TBRC 2205</strain>
    </source>
</reference>
<dbReference type="Pfam" id="PF02470">
    <property type="entry name" value="MlaD"/>
    <property type="match status" value="1"/>
</dbReference>
<dbReference type="PANTHER" id="PTHR33371">
    <property type="entry name" value="INTERMEMBRANE PHOSPHOLIPID TRANSPORT SYSTEM BINDING PROTEIN MLAD-RELATED"/>
    <property type="match status" value="1"/>
</dbReference>
<feature type="compositionally biased region" description="Low complexity" evidence="1">
    <location>
        <begin position="352"/>
        <end position="373"/>
    </location>
</feature>
<comment type="caution">
    <text evidence="4">The sequence shown here is derived from an EMBL/GenBank/DDBJ whole genome shotgun (WGS) entry which is preliminary data.</text>
</comment>
<name>A0ABV6P3F5_9ACTN</name>
<proteinExistence type="predicted"/>
<organism evidence="4 5">
    <name type="scientific">Plantactinospora siamensis</name>
    <dbReference type="NCBI Taxonomy" id="555372"/>
    <lineage>
        <taxon>Bacteria</taxon>
        <taxon>Bacillati</taxon>
        <taxon>Actinomycetota</taxon>
        <taxon>Actinomycetes</taxon>
        <taxon>Micromonosporales</taxon>
        <taxon>Micromonosporaceae</taxon>
        <taxon>Plantactinospora</taxon>
    </lineage>
</organism>
<evidence type="ECO:0000313" key="5">
    <source>
        <dbReference type="Proteomes" id="UP001589894"/>
    </source>
</evidence>
<dbReference type="InterPro" id="IPR003399">
    <property type="entry name" value="Mce/MlaD"/>
</dbReference>
<dbReference type="InterPro" id="IPR005693">
    <property type="entry name" value="Mce"/>
</dbReference>
<evidence type="ECO:0000259" key="2">
    <source>
        <dbReference type="Pfam" id="PF02470"/>
    </source>
</evidence>
<dbReference type="RefSeq" id="WP_377342790.1">
    <property type="nucleotide sequence ID" value="NZ_JBHLUE010000026.1"/>
</dbReference>
<dbReference type="Pfam" id="PF11887">
    <property type="entry name" value="Mce4_CUP1"/>
    <property type="match status" value="1"/>
</dbReference>
<evidence type="ECO:0000256" key="1">
    <source>
        <dbReference type="SAM" id="MobiDB-lite"/>
    </source>
</evidence>
<feature type="domain" description="Mammalian cell entry C-terminal" evidence="3">
    <location>
        <begin position="121"/>
        <end position="291"/>
    </location>
</feature>
<evidence type="ECO:0000313" key="4">
    <source>
        <dbReference type="EMBL" id="MFC0567486.1"/>
    </source>
</evidence>
<sequence>MIGRTARLQLIAFLLVSALGIGYVGFRYVGLGDRFFGDGYVVHVDLARAGGLFPNAPVTYRGVPVGRVTGVTLRDGGARADLRLDGSIRVPDDLRAVVAQRSAVGEQYLDLRPDRDGGPYLGAGAVIPRDRTGVPLAPEALLSNLDALVRSVDPRDLTVLIDELGTAFEGNERALARILDAGDALLTDADRNLPQTLALVTDGRTVLTTQAESTAALRRWASGLAALAATLRAADPDLRRLLAAEPPAGAELVALLRDLEPSIGALLGNLVTVNGIAARRLPGIEQALVEFPIAVAGGFTVTPGDGTAHLGLVVNVGNPPSCVYHGGRVGCSAADHARGSGVRGADNAPRRGGASAGAASGPSAGAGPADDGSTTPTYDPATSLVLGPDGRPLQLGGTGGQYRLAGDQSWKQLLLAGVTP</sequence>
<dbReference type="InterPro" id="IPR052336">
    <property type="entry name" value="MlaD_Phospholipid_Transporter"/>
</dbReference>
<dbReference type="PANTHER" id="PTHR33371:SF16">
    <property type="entry name" value="MCE-FAMILY PROTEIN MCE3F"/>
    <property type="match status" value="1"/>
</dbReference>
<feature type="domain" description="Mce/MlaD" evidence="2">
    <location>
        <begin position="39"/>
        <end position="113"/>
    </location>
</feature>
<dbReference type="Proteomes" id="UP001589894">
    <property type="component" value="Unassembled WGS sequence"/>
</dbReference>
<gene>
    <name evidence="4" type="ORF">ACFFHU_25540</name>
</gene>
<dbReference type="NCBIfam" id="TIGR00996">
    <property type="entry name" value="Mtu_fam_mce"/>
    <property type="match status" value="1"/>
</dbReference>
<keyword evidence="5" id="KW-1185">Reference proteome</keyword>
<dbReference type="EMBL" id="JBHLUE010000026">
    <property type="protein sequence ID" value="MFC0567486.1"/>
    <property type="molecule type" value="Genomic_DNA"/>
</dbReference>
<accession>A0ABV6P3F5</accession>
<dbReference type="InterPro" id="IPR024516">
    <property type="entry name" value="Mce_C"/>
</dbReference>
<protein>
    <submittedName>
        <fullName evidence="4">MCE family protein</fullName>
    </submittedName>
</protein>
<evidence type="ECO:0000259" key="3">
    <source>
        <dbReference type="Pfam" id="PF11887"/>
    </source>
</evidence>
<feature type="region of interest" description="Disordered" evidence="1">
    <location>
        <begin position="337"/>
        <end position="400"/>
    </location>
</feature>